<dbReference type="AlphaFoldDB" id="A0A7Y6RB55"/>
<organism evidence="1 2">
    <name type="scientific">Vreelandella maris</name>
    <dbReference type="NCBI Taxonomy" id="2729617"/>
    <lineage>
        <taxon>Bacteria</taxon>
        <taxon>Pseudomonadati</taxon>
        <taxon>Pseudomonadota</taxon>
        <taxon>Gammaproteobacteria</taxon>
        <taxon>Oceanospirillales</taxon>
        <taxon>Halomonadaceae</taxon>
        <taxon>Vreelandella</taxon>
    </lineage>
</organism>
<protein>
    <submittedName>
        <fullName evidence="1">Uncharacterized protein</fullName>
    </submittedName>
</protein>
<accession>A0A7Y6RB55</accession>
<comment type="caution">
    <text evidence="1">The sequence shown here is derived from an EMBL/GenBank/DDBJ whole genome shotgun (WGS) entry which is preliminary data.</text>
</comment>
<dbReference type="RefSeq" id="WP_176302828.1">
    <property type="nucleotide sequence ID" value="NZ_JABWCV010000005.1"/>
</dbReference>
<proteinExistence type="predicted"/>
<dbReference type="Proteomes" id="UP000589984">
    <property type="component" value="Unassembled WGS sequence"/>
</dbReference>
<keyword evidence="2" id="KW-1185">Reference proteome</keyword>
<name>A0A7Y6RB55_9GAMM</name>
<evidence type="ECO:0000313" key="2">
    <source>
        <dbReference type="Proteomes" id="UP000589984"/>
    </source>
</evidence>
<evidence type="ECO:0000313" key="1">
    <source>
        <dbReference type="EMBL" id="NVF13757.1"/>
    </source>
</evidence>
<reference evidence="1 2" key="1">
    <citation type="submission" date="2020-06" db="EMBL/GenBank/DDBJ databases">
        <title>Halomonas sp. QX-1 draft genome sequence.</title>
        <authorList>
            <person name="Qiu X."/>
        </authorList>
    </citation>
    <scope>NUCLEOTIDE SEQUENCE [LARGE SCALE GENOMIC DNA]</scope>
    <source>
        <strain evidence="1 2">QX-1</strain>
    </source>
</reference>
<dbReference type="EMBL" id="JABWCV010000005">
    <property type="protein sequence ID" value="NVF13757.1"/>
    <property type="molecule type" value="Genomic_DNA"/>
</dbReference>
<sequence length="88" mass="9441">MSMEHFKLSPEAPHGVLIDDIDAALEKAKDAVKMVEIALCEAANGEGTDFNPGILAGVLWNVETQLHIVTELAKHAYKTSEAKGGKQP</sequence>
<gene>
    <name evidence="1" type="ORF">HUO07_06175</name>
</gene>